<dbReference type="GO" id="GO:0018279">
    <property type="term" value="P:protein N-linked glycosylation via asparagine"/>
    <property type="evidence" value="ECO:0007669"/>
    <property type="project" value="InterPro"/>
</dbReference>
<dbReference type="Proteomes" id="UP001279734">
    <property type="component" value="Unassembled WGS sequence"/>
</dbReference>
<dbReference type="PANTHER" id="PTHR10830">
    <property type="entry name" value="DOLICHYL-DIPHOSPHOOLIGOSACCHARIDE--PROTEIN GLYCOSYLTRANSFERASE 48 KDA SUBUNIT"/>
    <property type="match status" value="1"/>
</dbReference>
<reference evidence="1" key="1">
    <citation type="submission" date="2023-05" db="EMBL/GenBank/DDBJ databases">
        <title>Nepenthes gracilis genome sequencing.</title>
        <authorList>
            <person name="Fukushima K."/>
        </authorList>
    </citation>
    <scope>NUCLEOTIDE SEQUENCE</scope>
    <source>
        <strain evidence="1">SING2019-196</strain>
    </source>
</reference>
<dbReference type="EMBL" id="BSYO01000013">
    <property type="protein sequence ID" value="GMH14120.1"/>
    <property type="molecule type" value="Genomic_DNA"/>
</dbReference>
<evidence type="ECO:0000313" key="1">
    <source>
        <dbReference type="EMBL" id="GMH14120.1"/>
    </source>
</evidence>
<keyword evidence="2" id="KW-1185">Reference proteome</keyword>
<dbReference type="PANTHER" id="PTHR10830:SF0">
    <property type="entry name" value="DOLICHYL-DIPHOSPHOOLIGOSACCHARIDE--PROTEIN GLYCOSYLTRANSFERASE 48 KDA SUBUNIT"/>
    <property type="match status" value="1"/>
</dbReference>
<dbReference type="GO" id="GO:0008250">
    <property type="term" value="C:oligosaccharyltransferase complex"/>
    <property type="evidence" value="ECO:0007669"/>
    <property type="project" value="TreeGrafter"/>
</dbReference>
<gene>
    <name evidence="1" type="ORF">Nepgr_015961</name>
</gene>
<dbReference type="AlphaFoldDB" id="A0AAD3SLU2"/>
<accession>A0AAD3SLU2</accession>
<comment type="caution">
    <text evidence="1">The sequence shown here is derived from an EMBL/GenBank/DDBJ whole genome shotgun (WGS) entry which is preliminary data.</text>
</comment>
<name>A0AAD3SLU2_NEPGR</name>
<protein>
    <submittedName>
        <fullName evidence="1">Uncharacterized protein</fullName>
    </submittedName>
</protein>
<proteinExistence type="predicted"/>
<sequence length="219" mass="23625">MRCYRLDQSGHALPLTKFFTQNCPNVEAILDSEHLSDGFSLTDQDQNRAPVLVPVSPLQGLNNSFPAALVVDHDCYAVTTNKGEHTLLAPDDFVHLDAILENKKIEAPVLYRGMAPLLHPVNNLELKILPVSPSTYSDNPNTPSITARSLARTSNLGSLSLFSGFSLRAGVQQSGSPISFGKSGNESTMDAHGRLGYLSLSLSRQTSLGPLEMNSDPPP</sequence>
<organism evidence="1 2">
    <name type="scientific">Nepenthes gracilis</name>
    <name type="common">Slender pitcher plant</name>
    <dbReference type="NCBI Taxonomy" id="150966"/>
    <lineage>
        <taxon>Eukaryota</taxon>
        <taxon>Viridiplantae</taxon>
        <taxon>Streptophyta</taxon>
        <taxon>Embryophyta</taxon>
        <taxon>Tracheophyta</taxon>
        <taxon>Spermatophyta</taxon>
        <taxon>Magnoliopsida</taxon>
        <taxon>eudicotyledons</taxon>
        <taxon>Gunneridae</taxon>
        <taxon>Pentapetalae</taxon>
        <taxon>Caryophyllales</taxon>
        <taxon>Nepenthaceae</taxon>
        <taxon>Nepenthes</taxon>
    </lineage>
</organism>
<evidence type="ECO:0000313" key="2">
    <source>
        <dbReference type="Proteomes" id="UP001279734"/>
    </source>
</evidence>
<dbReference type="InterPro" id="IPR005013">
    <property type="entry name" value="DDOST_48_kDa_subunit"/>
</dbReference>